<gene>
    <name evidence="2" type="ORF">J2X98_004042</name>
</gene>
<proteinExistence type="predicted"/>
<dbReference type="EMBL" id="JAUSRE010000028">
    <property type="protein sequence ID" value="MDP9890428.1"/>
    <property type="molecule type" value="Genomic_DNA"/>
</dbReference>
<evidence type="ECO:0000313" key="2">
    <source>
        <dbReference type="EMBL" id="MDP9890428.1"/>
    </source>
</evidence>
<evidence type="ECO:0000256" key="1">
    <source>
        <dbReference type="SAM" id="MobiDB-lite"/>
    </source>
</evidence>
<name>A0ABT9RYV5_9MICC</name>
<dbReference type="Proteomes" id="UP001226577">
    <property type="component" value="Unassembled WGS sequence"/>
</dbReference>
<sequence length="77" mass="7907">MRFTSSSPVEIFRVLKVAVRVSPVRRQPMSPASASSAADSFRWGISHSAIMAPEGSRGSALEGAMPPNGMAGTGGCG</sequence>
<comment type="caution">
    <text evidence="2">The sequence shown here is derived from an EMBL/GenBank/DDBJ whole genome shotgun (WGS) entry which is preliminary data.</text>
</comment>
<reference evidence="2 3" key="1">
    <citation type="submission" date="2023-07" db="EMBL/GenBank/DDBJ databases">
        <title>Sorghum-associated microbial communities from plants grown in Nebraska, USA.</title>
        <authorList>
            <person name="Schachtman D."/>
        </authorList>
    </citation>
    <scope>NUCLEOTIDE SEQUENCE [LARGE SCALE GENOMIC DNA]</scope>
    <source>
        <strain evidence="2 3">CC222</strain>
    </source>
</reference>
<keyword evidence="3" id="KW-1185">Reference proteome</keyword>
<accession>A0ABT9RYV5</accession>
<evidence type="ECO:0000313" key="3">
    <source>
        <dbReference type="Proteomes" id="UP001226577"/>
    </source>
</evidence>
<protein>
    <submittedName>
        <fullName evidence="2">Uncharacterized protein</fullName>
    </submittedName>
</protein>
<feature type="region of interest" description="Disordered" evidence="1">
    <location>
        <begin position="54"/>
        <end position="77"/>
    </location>
</feature>
<organism evidence="2 3">
    <name type="scientific">Pseudarthrobacter enclensis</name>
    <dbReference type="NCBI Taxonomy" id="993070"/>
    <lineage>
        <taxon>Bacteria</taxon>
        <taxon>Bacillati</taxon>
        <taxon>Actinomycetota</taxon>
        <taxon>Actinomycetes</taxon>
        <taxon>Micrococcales</taxon>
        <taxon>Micrococcaceae</taxon>
        <taxon>Pseudarthrobacter</taxon>
    </lineage>
</organism>